<evidence type="ECO:0000256" key="3">
    <source>
        <dbReference type="SAM" id="SignalP"/>
    </source>
</evidence>
<reference evidence="5 6" key="1">
    <citation type="submission" date="2018-07" db="EMBL/GenBank/DDBJ databases">
        <title>Genomic Encyclopedia of Type Strains, Phase IV (KMG-IV): sequencing the most valuable type-strain genomes for metagenomic binning, comparative biology and taxonomic classification.</title>
        <authorList>
            <person name="Goeker M."/>
        </authorList>
    </citation>
    <scope>NUCLEOTIDE SEQUENCE [LARGE SCALE GENOMIC DNA]</scope>
    <source>
        <strain evidence="5 6">DSM 27016</strain>
    </source>
</reference>
<dbReference type="InterPro" id="IPR014755">
    <property type="entry name" value="Cu-Rt/internalin_Ig-like"/>
</dbReference>
<dbReference type="AlphaFoldDB" id="A0A369ANS0"/>
<keyword evidence="2" id="KW-0677">Repeat</keyword>
<dbReference type="EMBL" id="QPJT01000039">
    <property type="protein sequence ID" value="RCX09094.1"/>
    <property type="molecule type" value="Genomic_DNA"/>
</dbReference>
<dbReference type="Gene3D" id="2.60.40.1220">
    <property type="match status" value="2"/>
</dbReference>
<comment type="caution">
    <text evidence="5">The sequence shown here is derived from an EMBL/GenBank/DDBJ whole genome shotgun (WGS) entry which is preliminary data.</text>
</comment>
<gene>
    <name evidence="5" type="ORF">DFR58_13933</name>
</gene>
<feature type="chain" id="PRO_5016686422" evidence="3">
    <location>
        <begin position="29"/>
        <end position="762"/>
    </location>
</feature>
<sequence length="762" mass="84670">MKLNKRLVSLFLILLLCLMSVLSSTAQANSDSSSKYNALIKLSIVDDELTDNKLNSTLKRWEAAVYIVKIMGKEKEVLSFDNAYASSNFPDLNDSDWYTPYINYCVAQGLMGGYSNGNFGPKDAISEKAFLTVALRALEYETNKDFAWSNVYKTAYTIGLVTDKSYESKDKENSTNVYFIKDTLSTLYNMLKVKMKISKISVMQGIINSGISTKEEALSMGLIADSTALSVSSVNALDKNKLQITFNEKVESIDESCIEVYESSSSTNRLTLKIDSQTELSLIVSTSDQTALKEYTLNIYNAVDKEGNMSDLVTSTFRGYRSAVTTSDFFKISRIEPVDSRTVNVYFTHPINSNSELPQYYEIYQGDRLFAEGVYNSIRVKCLSSDKTALSISLTSQSFTEGMEYIIKISGDLYSLYGVRLNEGTGDEIPFQAKGGESNGAQLEITDIISLDSKNLEVYFNMPIDSFYAKQFLNYSVISSSGVVISVNKATFFDEGAKKGIAVRLGLVESLSKSKEYTLTVNFIQDASKQSSISEGEKKFTSDFSGYSSSQQIVDAYAIDSRTVIILFNQPLNPSAAGNASNYNFYRSGFSSSMSFSKALYTFVDNYYAVKLFLPEANSMSSKYSYKVRVSSALLLEGDSLSSNQLQVEFSGSSEDNYAPQIEDAVIISQDTILLKLSAEITPDVPNILVSNYSLEYTDSGIAMTKKPLSVTYIDDKTLVVRFDSLRFDNEYNLRYGDFKDYAGITLKPGETKKTAKVRQGK</sequence>
<feature type="signal peptide" evidence="3">
    <location>
        <begin position="1"/>
        <end position="28"/>
    </location>
</feature>
<accession>A0A369ANS0</accession>
<organism evidence="5 6">
    <name type="scientific">Anaerobacterium chartisolvens</name>
    <dbReference type="NCBI Taxonomy" id="1297424"/>
    <lineage>
        <taxon>Bacteria</taxon>
        <taxon>Bacillati</taxon>
        <taxon>Bacillota</taxon>
        <taxon>Clostridia</taxon>
        <taxon>Eubacteriales</taxon>
        <taxon>Oscillospiraceae</taxon>
        <taxon>Anaerobacterium</taxon>
    </lineage>
</organism>
<name>A0A369ANS0_9FIRM</name>
<evidence type="ECO:0000256" key="2">
    <source>
        <dbReference type="ARBA" id="ARBA00022737"/>
    </source>
</evidence>
<evidence type="ECO:0000259" key="4">
    <source>
        <dbReference type="PROSITE" id="PS51272"/>
    </source>
</evidence>
<dbReference type="Proteomes" id="UP000253034">
    <property type="component" value="Unassembled WGS sequence"/>
</dbReference>
<dbReference type="Pfam" id="PF00395">
    <property type="entry name" value="SLH"/>
    <property type="match status" value="1"/>
</dbReference>
<keyword evidence="1 3" id="KW-0732">Signal</keyword>
<dbReference type="InterPro" id="IPR001119">
    <property type="entry name" value="SLH_dom"/>
</dbReference>
<proteinExistence type="predicted"/>
<evidence type="ECO:0000256" key="1">
    <source>
        <dbReference type="ARBA" id="ARBA00022729"/>
    </source>
</evidence>
<evidence type="ECO:0000313" key="5">
    <source>
        <dbReference type="EMBL" id="RCX09094.1"/>
    </source>
</evidence>
<keyword evidence="6" id="KW-1185">Reference proteome</keyword>
<evidence type="ECO:0000313" key="6">
    <source>
        <dbReference type="Proteomes" id="UP000253034"/>
    </source>
</evidence>
<protein>
    <submittedName>
        <fullName evidence="5">S-layer family protein</fullName>
    </submittedName>
</protein>
<feature type="domain" description="SLH" evidence="4">
    <location>
        <begin position="85"/>
        <end position="148"/>
    </location>
</feature>
<dbReference type="PROSITE" id="PS51272">
    <property type="entry name" value="SLH"/>
    <property type="match status" value="1"/>
</dbReference>
<dbReference type="RefSeq" id="WP_170138252.1">
    <property type="nucleotide sequence ID" value="NZ_QPJT01000039.1"/>
</dbReference>